<dbReference type="OrthoDB" id="9792592at2"/>
<dbReference type="Pfam" id="PF02852">
    <property type="entry name" value="Pyr_redox_dim"/>
    <property type="match status" value="1"/>
</dbReference>
<evidence type="ECO:0000256" key="3">
    <source>
        <dbReference type="ARBA" id="ARBA00022630"/>
    </source>
</evidence>
<dbReference type="InterPro" id="IPR036188">
    <property type="entry name" value="FAD/NAD-bd_sf"/>
</dbReference>
<dbReference type="Pfam" id="PF07992">
    <property type="entry name" value="Pyr_redox_2"/>
    <property type="match status" value="1"/>
</dbReference>
<evidence type="ECO:0000259" key="8">
    <source>
        <dbReference type="Pfam" id="PF07992"/>
    </source>
</evidence>
<dbReference type="SUPFAM" id="SSF55424">
    <property type="entry name" value="FAD/NAD-linked reductases, dimerisation (C-terminal) domain"/>
    <property type="match status" value="1"/>
</dbReference>
<reference evidence="10" key="1">
    <citation type="submission" date="2016-07" db="EMBL/GenBank/DDBJ databases">
        <authorList>
            <person name="See-Too W.S."/>
        </authorList>
    </citation>
    <scope>NUCLEOTIDE SEQUENCE [LARGE SCALE GENOMIC DNA]</scope>
    <source>
        <strain evidence="10">DSM 24743</strain>
    </source>
</reference>
<dbReference type="PANTHER" id="PTHR43429">
    <property type="entry name" value="PYRIDINE NUCLEOTIDE-DISULFIDE OXIDOREDUCTASE DOMAIN-CONTAINING"/>
    <property type="match status" value="1"/>
</dbReference>
<dbReference type="InterPro" id="IPR023753">
    <property type="entry name" value="FAD/NAD-binding_dom"/>
</dbReference>
<name>A0A1C7DQ61_9BACL</name>
<evidence type="ECO:0000259" key="7">
    <source>
        <dbReference type="Pfam" id="PF02852"/>
    </source>
</evidence>
<evidence type="ECO:0000256" key="6">
    <source>
        <dbReference type="ARBA" id="ARBA00023284"/>
    </source>
</evidence>
<sequence length="445" mass="48296">MKKIVIVGAVGGGATAAGQLRFYNPDVQIIVFDRDSTMSYAACGTPYIIGDVIEDEQSIVLTNPEKFKKKRDIDVKLEHDVIEIDRAAKKVLVQNLETGDQFEESYDALILAPGGSAIVPKIEGLDSSQVFTLRNFEDMQRIDRFIKNKKPESCIVSGGGFIGLEMAENLKNLGLDVSLVHRSPAIMSILDTDISLIIEKELAIQGVKLLTGTEMVKTDGKTIKLSNGIELHADFIIMSVGLRPNTGLAVKAGLKIGETGGIQTNEFMQTDDPSIYAIGDASENFDMVTGDPKRVPLASPVHRQAFIAARHILGSKIAKKGLLGTSVLKIFSLTAAMTGLNEKTIKDKNLEYATVTHNGISNASYYPDHSKITLKVHYNPQTRKILGAQCIGGKGVDKRIDVIVTAIYAGLTIDDLQALELCYAPPYSSPKDPINMVGYKAINDN</sequence>
<keyword evidence="6" id="KW-0676">Redox-active center</keyword>
<dbReference type="PRINTS" id="PR00368">
    <property type="entry name" value="FADPNR"/>
</dbReference>
<proteinExistence type="inferred from homology"/>
<keyword evidence="5" id="KW-0560">Oxidoreductase</keyword>
<dbReference type="KEGG" id="phc:BBI08_07860"/>
<dbReference type="InterPro" id="IPR004099">
    <property type="entry name" value="Pyr_nucl-diS_OxRdtase_dimer"/>
</dbReference>
<dbReference type="Proteomes" id="UP000092687">
    <property type="component" value="Chromosome"/>
</dbReference>
<dbReference type="SUPFAM" id="SSF51905">
    <property type="entry name" value="FAD/NAD(P)-binding domain"/>
    <property type="match status" value="1"/>
</dbReference>
<reference evidence="10" key="2">
    <citation type="submission" date="2016-10" db="EMBL/GenBank/DDBJ databases">
        <authorList>
            <person name="See-Too W.S."/>
        </authorList>
    </citation>
    <scope>NUCLEOTIDE SEQUENCE [LARGE SCALE GENOMIC DNA]</scope>
    <source>
        <strain evidence="10">DSM 24743</strain>
    </source>
</reference>
<keyword evidence="10" id="KW-1185">Reference proteome</keyword>
<dbReference type="GO" id="GO:0016491">
    <property type="term" value="F:oxidoreductase activity"/>
    <property type="evidence" value="ECO:0007669"/>
    <property type="project" value="UniProtKB-KW"/>
</dbReference>
<organism evidence="9 10">
    <name type="scientific">Planococcus halocryophilus</name>
    <dbReference type="NCBI Taxonomy" id="1215089"/>
    <lineage>
        <taxon>Bacteria</taxon>
        <taxon>Bacillati</taxon>
        <taxon>Bacillota</taxon>
        <taxon>Bacilli</taxon>
        <taxon>Bacillales</taxon>
        <taxon>Caryophanaceae</taxon>
        <taxon>Planococcus</taxon>
    </lineage>
</organism>
<feature type="domain" description="Pyridine nucleotide-disulphide oxidoreductase dimerisation" evidence="7">
    <location>
        <begin position="329"/>
        <end position="428"/>
    </location>
</feature>
<evidence type="ECO:0000313" key="9">
    <source>
        <dbReference type="EMBL" id="ANU13770.1"/>
    </source>
</evidence>
<evidence type="ECO:0000313" key="10">
    <source>
        <dbReference type="Proteomes" id="UP000092687"/>
    </source>
</evidence>
<dbReference type="STRING" id="1215089.BBI08_07860"/>
<dbReference type="Gene3D" id="3.50.50.60">
    <property type="entry name" value="FAD/NAD(P)-binding domain"/>
    <property type="match status" value="2"/>
</dbReference>
<dbReference type="RefSeq" id="WP_065528148.1">
    <property type="nucleotide sequence ID" value="NZ_CP016537.2"/>
</dbReference>
<evidence type="ECO:0000256" key="4">
    <source>
        <dbReference type="ARBA" id="ARBA00022827"/>
    </source>
</evidence>
<gene>
    <name evidence="9" type="ORF">BBI08_07860</name>
</gene>
<keyword evidence="3" id="KW-0285">Flavoprotein</keyword>
<dbReference type="InterPro" id="IPR016156">
    <property type="entry name" value="FAD/NAD-linked_Rdtase_dimer_sf"/>
</dbReference>
<comment type="cofactor">
    <cofactor evidence="1">
        <name>FAD</name>
        <dbReference type="ChEBI" id="CHEBI:57692"/>
    </cofactor>
</comment>
<keyword evidence="4" id="KW-0274">FAD</keyword>
<dbReference type="PANTHER" id="PTHR43429:SF1">
    <property type="entry name" value="NAD(P)H SULFUR OXIDOREDUCTASE (COA-DEPENDENT)"/>
    <property type="match status" value="1"/>
</dbReference>
<accession>A0A1C7DQ61</accession>
<evidence type="ECO:0000256" key="1">
    <source>
        <dbReference type="ARBA" id="ARBA00001974"/>
    </source>
</evidence>
<dbReference type="PRINTS" id="PR00411">
    <property type="entry name" value="PNDRDTASEI"/>
</dbReference>
<feature type="domain" description="FAD/NAD(P)-binding" evidence="8">
    <location>
        <begin position="3"/>
        <end position="289"/>
    </location>
</feature>
<dbReference type="InterPro" id="IPR050260">
    <property type="entry name" value="FAD-bd_OxRdtase"/>
</dbReference>
<dbReference type="AlphaFoldDB" id="A0A1C7DQ61"/>
<dbReference type="NCBIfam" id="NF010037">
    <property type="entry name" value="PRK13512.1"/>
    <property type="match status" value="1"/>
</dbReference>
<comment type="similarity">
    <text evidence="2">Belongs to the class-III pyridine nucleotide-disulfide oxidoreductase family.</text>
</comment>
<dbReference type="EMBL" id="CP016537">
    <property type="protein sequence ID" value="ANU13770.1"/>
    <property type="molecule type" value="Genomic_DNA"/>
</dbReference>
<protein>
    <submittedName>
        <fullName evidence="9">Peroxiredoxin</fullName>
    </submittedName>
</protein>
<evidence type="ECO:0000256" key="5">
    <source>
        <dbReference type="ARBA" id="ARBA00023002"/>
    </source>
</evidence>
<evidence type="ECO:0000256" key="2">
    <source>
        <dbReference type="ARBA" id="ARBA00009130"/>
    </source>
</evidence>